<keyword evidence="3" id="KW-0547">Nucleotide-binding</keyword>
<accession>A0A4Q7L9B8</accession>
<dbReference type="Proteomes" id="UP000294257">
    <property type="component" value="Unassembled WGS sequence"/>
</dbReference>
<dbReference type="InterPro" id="IPR017871">
    <property type="entry name" value="ABC_transporter-like_CS"/>
</dbReference>
<reference evidence="7 8" key="1">
    <citation type="submission" date="2019-02" db="EMBL/GenBank/DDBJ databases">
        <title>Genomic Encyclopedia of Type Strains, Phase IV (KMG-IV): sequencing the most valuable type-strain genomes for metagenomic binning, comparative biology and taxonomic classification.</title>
        <authorList>
            <person name="Goeker M."/>
        </authorList>
    </citation>
    <scope>NUCLEOTIDE SEQUENCE [LARGE SCALE GENOMIC DNA]</scope>
    <source>
        <strain evidence="7 8">DSM 101727</strain>
    </source>
</reference>
<name>A0A4Q7L9B8_9PSEU</name>
<dbReference type="InterPro" id="IPR050319">
    <property type="entry name" value="ABC_transp_ATP-bind"/>
</dbReference>
<evidence type="ECO:0000256" key="3">
    <source>
        <dbReference type="ARBA" id="ARBA00022741"/>
    </source>
</evidence>
<dbReference type="PROSITE" id="PS50893">
    <property type="entry name" value="ABC_TRANSPORTER_2"/>
    <property type="match status" value="2"/>
</dbReference>
<keyword evidence="2" id="KW-0813">Transport</keyword>
<keyword evidence="4 7" id="KW-0067">ATP-binding</keyword>
<dbReference type="Gene3D" id="3.40.50.300">
    <property type="entry name" value="P-loop containing nucleotide triphosphate hydrolases"/>
    <property type="match status" value="2"/>
</dbReference>
<comment type="caution">
    <text evidence="7">The sequence shown here is derived from an EMBL/GenBank/DDBJ whole genome shotgun (WGS) entry which is preliminary data.</text>
</comment>
<dbReference type="PROSITE" id="PS00211">
    <property type="entry name" value="ABC_TRANSPORTER_1"/>
    <property type="match status" value="2"/>
</dbReference>
<keyword evidence="8" id="KW-1185">Reference proteome</keyword>
<dbReference type="SMART" id="SM00382">
    <property type="entry name" value="AAA"/>
    <property type="match status" value="2"/>
</dbReference>
<evidence type="ECO:0000256" key="5">
    <source>
        <dbReference type="SAM" id="MobiDB-lite"/>
    </source>
</evidence>
<dbReference type="GO" id="GO:0055085">
    <property type="term" value="P:transmembrane transport"/>
    <property type="evidence" value="ECO:0007669"/>
    <property type="project" value="UniProtKB-ARBA"/>
</dbReference>
<dbReference type="InterPro" id="IPR027417">
    <property type="entry name" value="P-loop_NTPase"/>
</dbReference>
<dbReference type="InterPro" id="IPR003593">
    <property type="entry name" value="AAA+_ATPase"/>
</dbReference>
<dbReference type="CDD" id="cd03257">
    <property type="entry name" value="ABC_NikE_OppD_transporters"/>
    <property type="match status" value="2"/>
</dbReference>
<feature type="domain" description="ABC transporter" evidence="6">
    <location>
        <begin position="1"/>
        <end position="233"/>
    </location>
</feature>
<dbReference type="SUPFAM" id="SSF52540">
    <property type="entry name" value="P-loop containing nucleoside triphosphate hydrolases"/>
    <property type="match status" value="2"/>
</dbReference>
<proteinExistence type="inferred from homology"/>
<dbReference type="GO" id="GO:0005524">
    <property type="term" value="F:ATP binding"/>
    <property type="evidence" value="ECO:0007669"/>
    <property type="project" value="UniProtKB-KW"/>
</dbReference>
<dbReference type="AlphaFoldDB" id="A0A4Q7L9B8"/>
<gene>
    <name evidence="7" type="ORF">EV193_101916</name>
</gene>
<evidence type="ECO:0000256" key="1">
    <source>
        <dbReference type="ARBA" id="ARBA00005417"/>
    </source>
</evidence>
<dbReference type="InterPro" id="IPR003439">
    <property type="entry name" value="ABC_transporter-like_ATP-bd"/>
</dbReference>
<evidence type="ECO:0000256" key="2">
    <source>
        <dbReference type="ARBA" id="ARBA00022448"/>
    </source>
</evidence>
<dbReference type="OrthoDB" id="3169708at2"/>
<evidence type="ECO:0000313" key="7">
    <source>
        <dbReference type="EMBL" id="RZS45032.1"/>
    </source>
</evidence>
<dbReference type="PANTHER" id="PTHR43776:SF7">
    <property type="entry name" value="D,D-DIPEPTIDE TRANSPORT ATP-BINDING PROTEIN DDPF-RELATED"/>
    <property type="match status" value="1"/>
</dbReference>
<feature type="domain" description="ABC transporter" evidence="6">
    <location>
        <begin position="240"/>
        <end position="468"/>
    </location>
</feature>
<evidence type="ECO:0000256" key="4">
    <source>
        <dbReference type="ARBA" id="ARBA00022840"/>
    </source>
</evidence>
<dbReference type="EMBL" id="SGWQ01000001">
    <property type="protein sequence ID" value="RZS45032.1"/>
    <property type="molecule type" value="Genomic_DNA"/>
</dbReference>
<dbReference type="GO" id="GO:0016887">
    <property type="term" value="F:ATP hydrolysis activity"/>
    <property type="evidence" value="ECO:0007669"/>
    <property type="project" value="InterPro"/>
</dbReference>
<dbReference type="PANTHER" id="PTHR43776">
    <property type="entry name" value="TRANSPORT ATP-BINDING PROTEIN"/>
    <property type="match status" value="1"/>
</dbReference>
<comment type="similarity">
    <text evidence="1">Belongs to the ABC transporter superfamily.</text>
</comment>
<evidence type="ECO:0000259" key="6">
    <source>
        <dbReference type="PROSITE" id="PS50893"/>
    </source>
</evidence>
<dbReference type="Pfam" id="PF00005">
    <property type="entry name" value="ABC_tran"/>
    <property type="match status" value="2"/>
</dbReference>
<sequence>MTAEIRGLTIGAGSQVVSTVDLTVHDGEVVGLIGRSGSGKTTVALSLLGHLRPGLTRTAGEVRVHGHDPFTTDGRRAVRGRLVGYLGQDPASALHPTRRIGSQLREAGGGADLLDQLGLPTDRAFPRRYPGQISGGQAQRVALAMVLAREPRLLVLDEPTSGLDVALAVEVRELLRNTVRRNGIAALVVSHDQELVRALADRVVRMSGGEITADGPPAEILDPPSPPPSPPVSTATDDRLTVTGLSAHHGRHRVLDAVSLRLPAGECTAVVGPSGSGKTTLARCLVGLHRVSAGELILDGEPLGRKRSAAQRKAIALVAQNSADALNPAERVEAALARPLRLRGAHDVSGEIDELLDMVGLDGRYRTRLPGELSGGERQRINLVRALAVRPSVLVCDEITSALDGEVATGVLDALADLRARLGLSVLLITHDPRIAAKYAHRLLVLDDGALVPPTTPTATTTGTTART</sequence>
<dbReference type="RefSeq" id="WP_130342630.1">
    <property type="nucleotide sequence ID" value="NZ_SGWQ01000001.1"/>
</dbReference>
<protein>
    <submittedName>
        <fullName evidence="7">Peptide/nickel transport system ATP-binding protein</fullName>
    </submittedName>
</protein>
<feature type="region of interest" description="Disordered" evidence="5">
    <location>
        <begin position="211"/>
        <end position="237"/>
    </location>
</feature>
<evidence type="ECO:0000313" key="8">
    <source>
        <dbReference type="Proteomes" id="UP000294257"/>
    </source>
</evidence>
<organism evidence="7 8">
    <name type="scientific">Herbihabitans rhizosphaerae</name>
    <dbReference type="NCBI Taxonomy" id="1872711"/>
    <lineage>
        <taxon>Bacteria</taxon>
        <taxon>Bacillati</taxon>
        <taxon>Actinomycetota</taxon>
        <taxon>Actinomycetes</taxon>
        <taxon>Pseudonocardiales</taxon>
        <taxon>Pseudonocardiaceae</taxon>
        <taxon>Herbihabitans</taxon>
    </lineage>
</organism>